<proteinExistence type="predicted"/>
<evidence type="ECO:0000259" key="2">
    <source>
        <dbReference type="Pfam" id="PF13280"/>
    </source>
</evidence>
<name>A0A419SB86_9SPHI</name>
<organism evidence="3 4">
    <name type="scientific">Pelobium manganitolerans</name>
    <dbReference type="NCBI Taxonomy" id="1842495"/>
    <lineage>
        <taxon>Bacteria</taxon>
        <taxon>Pseudomonadati</taxon>
        <taxon>Bacteroidota</taxon>
        <taxon>Sphingobacteriia</taxon>
        <taxon>Sphingobacteriales</taxon>
        <taxon>Sphingobacteriaceae</taxon>
        <taxon>Pelobium</taxon>
    </lineage>
</organism>
<dbReference type="RefSeq" id="WP_120179974.1">
    <property type="nucleotide sequence ID" value="NZ_MBTA01000001.1"/>
</dbReference>
<comment type="caution">
    <text evidence="3">The sequence shown here is derived from an EMBL/GenBank/DDBJ whole genome shotgun (WGS) entry which is preliminary data.</text>
</comment>
<dbReference type="PANTHER" id="PTHR34580:SF1">
    <property type="entry name" value="PROTEIN PAFC"/>
    <property type="match status" value="1"/>
</dbReference>
<dbReference type="OrthoDB" id="9815009at2"/>
<dbReference type="Gene3D" id="1.10.10.10">
    <property type="entry name" value="Winged helix-like DNA-binding domain superfamily/Winged helix DNA-binding domain"/>
    <property type="match status" value="1"/>
</dbReference>
<dbReference type="InterPro" id="IPR036388">
    <property type="entry name" value="WH-like_DNA-bd_sf"/>
</dbReference>
<reference evidence="3 4" key="1">
    <citation type="submission" date="2016-07" db="EMBL/GenBank/DDBJ databases">
        <title>Genome of Pelobium manganitolerans.</title>
        <authorList>
            <person name="Wu S."/>
            <person name="Wang G."/>
        </authorList>
    </citation>
    <scope>NUCLEOTIDE SEQUENCE [LARGE SCALE GENOMIC DNA]</scope>
    <source>
        <strain evidence="3 4">YS-25</strain>
    </source>
</reference>
<dbReference type="SUPFAM" id="SSF46785">
    <property type="entry name" value="Winged helix' DNA-binding domain"/>
    <property type="match status" value="1"/>
</dbReference>
<dbReference type="InterPro" id="IPR051534">
    <property type="entry name" value="CBASS_pafABC_assoc_protein"/>
</dbReference>
<evidence type="ECO:0000313" key="3">
    <source>
        <dbReference type="EMBL" id="RKD20057.1"/>
    </source>
</evidence>
<dbReference type="InterPro" id="IPR026881">
    <property type="entry name" value="WYL_dom"/>
</dbReference>
<dbReference type="EMBL" id="MBTA01000001">
    <property type="protein sequence ID" value="RKD20057.1"/>
    <property type="molecule type" value="Genomic_DNA"/>
</dbReference>
<evidence type="ECO:0000313" key="4">
    <source>
        <dbReference type="Proteomes" id="UP000283433"/>
    </source>
</evidence>
<dbReference type="GO" id="GO:0003677">
    <property type="term" value="F:DNA binding"/>
    <property type="evidence" value="ECO:0007669"/>
    <property type="project" value="UniProtKB-KW"/>
</dbReference>
<feature type="domain" description="Helix-turn-helix type 11" evidence="1">
    <location>
        <begin position="11"/>
        <end position="58"/>
    </location>
</feature>
<feature type="domain" description="WYL" evidence="2">
    <location>
        <begin position="137"/>
        <end position="204"/>
    </location>
</feature>
<dbReference type="InterPro" id="IPR036390">
    <property type="entry name" value="WH_DNA-bd_sf"/>
</dbReference>
<dbReference type="PANTHER" id="PTHR34580">
    <property type="match status" value="1"/>
</dbReference>
<evidence type="ECO:0000259" key="1">
    <source>
        <dbReference type="Pfam" id="PF08279"/>
    </source>
</evidence>
<dbReference type="PROSITE" id="PS52050">
    <property type="entry name" value="WYL"/>
    <property type="match status" value="1"/>
</dbReference>
<keyword evidence="4" id="KW-1185">Reference proteome</keyword>
<dbReference type="InterPro" id="IPR013196">
    <property type="entry name" value="HTH_11"/>
</dbReference>
<protein>
    <submittedName>
        <fullName evidence="3">DNA-binding transcriptional regulator</fullName>
    </submittedName>
</protein>
<dbReference type="Proteomes" id="UP000283433">
    <property type="component" value="Unassembled WGS sequence"/>
</dbReference>
<dbReference type="Pfam" id="PF13280">
    <property type="entry name" value="WYL"/>
    <property type="match status" value="1"/>
</dbReference>
<keyword evidence="3" id="KW-0238">DNA-binding</keyword>
<sequence length="229" mass="26627">MNRIDRLFGISTLLQSNRFSTAEQIAERFSISIRTVYRDLKALNEQGIPVCFTPNRGYHLIQGYFLPPVSFNLEEANALLLVEHLLNAFSDKSIQNQYQSALQKVKAVLKPSQKEKIELMASNIKFQVPARLTNDYEHLSVLQTAILDKTLLQFTYTNANEIRSERRTEPIGLIFYAFSWHLIAWCHLRGEYRDFKVSRMEQIKPLNLPFSIEDHITVEAYMKLLPVNF</sequence>
<accession>A0A419SB86</accession>
<gene>
    <name evidence="3" type="ORF">BCY91_00045</name>
</gene>
<dbReference type="AlphaFoldDB" id="A0A419SB86"/>
<dbReference type="Pfam" id="PF08279">
    <property type="entry name" value="HTH_11"/>
    <property type="match status" value="1"/>
</dbReference>